<evidence type="ECO:0000313" key="2">
    <source>
        <dbReference type="EMBL" id="AXH02469.1"/>
    </source>
</evidence>
<reference evidence="1" key="1">
    <citation type="submission" date="2018-06" db="EMBL/GenBank/DDBJ databases">
        <title>SME-4 producing Serratia marcescens from Argentina and comparison with genomes of other SME-producers.</title>
        <authorList>
            <person name="Dabos L."/>
            <person name="Patino Navarrete R."/>
            <person name="Naas T."/>
        </authorList>
    </citation>
    <scope>NUCLEOTIDE SEQUENCE</scope>
    <source>
        <strain evidence="1">CHE4</strain>
        <strain evidence="2">S8</strain>
    </source>
</reference>
<sequence length="327" mass="36027">MAIKSTNALTLTDWAKRVDPNGKVAVIVELLSQTNPILTDMLYVEANEATAHQTTVRTGLPEATWRLLNYGVQPSKSTTAQVKDSIGMLESYAEVDKKLADLNGNTTEFRMSEDRAFIESMNQQMAETLFYGDTSISPQRFTGLSARYNDKSAKSGQNIVDAGGTGSNLTSIWLVVWGSDTVHGIFPKGGTAGLSHDDKGQVTLEDPQKGKYEGYRTHYQWDNGLTVRDWRYAVRIANVDTTKLGADDGPNLATLMVQALHRIPNLQMGKAAFYMNRDAAEYLDIQATEKASLAISVKETEGVWWTSFRGVPVRTCDALLSTESQVQ</sequence>
<organism evidence="1">
    <name type="scientific">Serratia marcescens</name>
    <dbReference type="NCBI Taxonomy" id="615"/>
    <lineage>
        <taxon>Bacteria</taxon>
        <taxon>Pseudomonadati</taxon>
        <taxon>Pseudomonadota</taxon>
        <taxon>Gammaproteobacteria</taxon>
        <taxon>Enterobacterales</taxon>
        <taxon>Yersiniaceae</taxon>
        <taxon>Serratia</taxon>
    </lineage>
</organism>
<protein>
    <recommendedName>
        <fullName evidence="3">Phage protein</fullName>
    </recommendedName>
</protein>
<dbReference type="Pfam" id="PF20911">
    <property type="entry name" value="GP7"/>
    <property type="match status" value="1"/>
</dbReference>
<dbReference type="RefSeq" id="WP_033648878.1">
    <property type="nucleotide sequence ID" value="NZ_JBQPII010000006.1"/>
</dbReference>
<dbReference type="EMBL" id="MH460880">
    <property type="protein sequence ID" value="AXH01836.1"/>
    <property type="molecule type" value="Genomic_DNA"/>
</dbReference>
<dbReference type="EMBL" id="MH460883">
    <property type="protein sequence ID" value="AXH02469.1"/>
    <property type="molecule type" value="Genomic_DNA"/>
</dbReference>
<accession>A0A345IPR4</accession>
<dbReference type="NCBIfam" id="NF045672">
    <property type="entry name" value="MCP_gp7_epsi_15"/>
    <property type="match status" value="1"/>
</dbReference>
<dbReference type="InterPro" id="IPR048813">
    <property type="entry name" value="GP7-like"/>
</dbReference>
<evidence type="ECO:0000313" key="1">
    <source>
        <dbReference type="EMBL" id="AXH01836.1"/>
    </source>
</evidence>
<evidence type="ECO:0008006" key="3">
    <source>
        <dbReference type="Google" id="ProtNLM"/>
    </source>
</evidence>
<proteinExistence type="predicted"/>
<dbReference type="AlphaFoldDB" id="A0A345IPR4"/>
<name>A0A345IPR4_SERMA</name>